<organism evidence="2">
    <name type="scientific">Rhododendron williamsianum</name>
    <dbReference type="NCBI Taxonomy" id="262921"/>
    <lineage>
        <taxon>Eukaryota</taxon>
        <taxon>Viridiplantae</taxon>
        <taxon>Streptophyta</taxon>
        <taxon>Embryophyta</taxon>
        <taxon>Tracheophyta</taxon>
        <taxon>Spermatophyta</taxon>
        <taxon>Magnoliopsida</taxon>
        <taxon>eudicotyledons</taxon>
        <taxon>Gunneridae</taxon>
        <taxon>Pentapetalae</taxon>
        <taxon>asterids</taxon>
        <taxon>Ericales</taxon>
        <taxon>Ericaceae</taxon>
        <taxon>Ericoideae</taxon>
        <taxon>Rhodoreae</taxon>
        <taxon>Rhododendron</taxon>
    </lineage>
</organism>
<dbReference type="InterPro" id="IPR001245">
    <property type="entry name" value="Ser-Thr/Tyr_kinase_cat_dom"/>
</dbReference>
<dbReference type="OrthoDB" id="4062651at2759"/>
<dbReference type="Gene3D" id="1.10.510.10">
    <property type="entry name" value="Transferase(Phosphotransferase) domain 1"/>
    <property type="match status" value="1"/>
</dbReference>
<dbReference type="InterPro" id="IPR011009">
    <property type="entry name" value="Kinase-like_dom_sf"/>
</dbReference>
<dbReference type="Pfam" id="PF07714">
    <property type="entry name" value="PK_Tyr_Ser-Thr"/>
    <property type="match status" value="1"/>
</dbReference>
<reference evidence="2" key="1">
    <citation type="journal article" date="2019" name="Genome Biol. Evol.">
        <title>The Rhododendron genome and chromosomal organization provide insight into shared whole-genome duplications across the heath family (Ericaceae).</title>
        <authorList>
            <person name="Soza V.L."/>
            <person name="Lindsley D."/>
            <person name="Waalkes A."/>
            <person name="Ramage E."/>
            <person name="Patwardhan R.P."/>
            <person name="Burton J.N."/>
            <person name="Adey A."/>
            <person name="Kumar A."/>
            <person name="Qiu R."/>
            <person name="Shendure J."/>
            <person name="Hall B."/>
        </authorList>
    </citation>
    <scope>NUCLEOTIDE SEQUENCE</scope>
    <source>
        <strain evidence="2">RSF 1966-606</strain>
    </source>
</reference>
<protein>
    <recommendedName>
        <fullName evidence="1">Serine-threonine/tyrosine-protein kinase catalytic domain-containing protein</fullName>
    </recommendedName>
</protein>
<comment type="caution">
    <text evidence="2">The sequence shown here is derived from an EMBL/GenBank/DDBJ whole genome shotgun (WGS) entry which is preliminary data.</text>
</comment>
<evidence type="ECO:0000313" key="2">
    <source>
        <dbReference type="EMBL" id="KAE9445353.1"/>
    </source>
</evidence>
<proteinExistence type="predicted"/>
<dbReference type="AlphaFoldDB" id="A0A6A4K9M3"/>
<feature type="non-terminal residue" evidence="2">
    <location>
        <position position="1"/>
    </location>
</feature>
<evidence type="ECO:0000259" key="1">
    <source>
        <dbReference type="Pfam" id="PF07714"/>
    </source>
</evidence>
<accession>A0A6A4K9M3</accession>
<dbReference type="PANTHER" id="PTHR44329:SF261">
    <property type="entry name" value="ZINC FINGER CONTAINING PROTEIN KINASE-RELATED"/>
    <property type="match status" value="1"/>
</dbReference>
<name>A0A6A4K9M3_9ERIC</name>
<dbReference type="EMBL" id="QEFC01004224">
    <property type="protein sequence ID" value="KAE9445353.1"/>
    <property type="molecule type" value="Genomic_DNA"/>
</dbReference>
<dbReference type="PANTHER" id="PTHR44329">
    <property type="entry name" value="SERINE/THREONINE-PROTEIN KINASE TNNI3K-RELATED"/>
    <property type="match status" value="1"/>
</dbReference>
<dbReference type="InterPro" id="IPR051681">
    <property type="entry name" value="Ser/Thr_Kinases-Pseudokinases"/>
</dbReference>
<gene>
    <name evidence="2" type="ORF">C3L33_22749</name>
</gene>
<dbReference type="GO" id="GO:0004674">
    <property type="term" value="F:protein serine/threonine kinase activity"/>
    <property type="evidence" value="ECO:0007669"/>
    <property type="project" value="TreeGrafter"/>
</dbReference>
<feature type="domain" description="Serine-threonine/tyrosine-protein kinase catalytic" evidence="1">
    <location>
        <begin position="3"/>
        <end position="58"/>
    </location>
</feature>
<dbReference type="SUPFAM" id="SSF56112">
    <property type="entry name" value="Protein kinase-like (PK-like)"/>
    <property type="match status" value="1"/>
</dbReference>
<sequence length="106" mass="11889">MLPFQNMTAVQAAFAVVNKGVRPNIPNDCLPVLSEIMTRCWDGNPDVRPPFTEVIKMLENAEMEIITTVRKARFRHNPAPTGLIHFSALVYHLPTRGFQPSCQKVG</sequence>